<dbReference type="EMBL" id="CP031310">
    <property type="protein sequence ID" value="QCC52059.1"/>
    <property type="molecule type" value="Genomic_DNA"/>
</dbReference>
<dbReference type="NCBIfam" id="TIGR03510">
    <property type="entry name" value="XapX"/>
    <property type="match status" value="1"/>
</dbReference>
<gene>
    <name evidence="2" type="ORF">DV733_12855</name>
</gene>
<reference evidence="2 3" key="1">
    <citation type="journal article" date="2019" name="Nat. Commun.">
        <title>A new type of DNA phosphorothioation-based antiviral system in archaea.</title>
        <authorList>
            <person name="Xiong L."/>
            <person name="Liu S."/>
            <person name="Chen S."/>
            <person name="Xiao Y."/>
            <person name="Zhu B."/>
            <person name="Gao Y."/>
            <person name="Zhang Y."/>
            <person name="Chen B."/>
            <person name="Luo J."/>
            <person name="Deng Z."/>
            <person name="Chen X."/>
            <person name="Wang L."/>
            <person name="Chen S."/>
        </authorList>
    </citation>
    <scope>NUCLEOTIDE SEQUENCE [LARGE SCALE GENOMIC DNA]</scope>
    <source>
        <strain evidence="2 3">CBA1105</strain>
    </source>
</reference>
<evidence type="ECO:0000313" key="3">
    <source>
        <dbReference type="Proteomes" id="UP000296706"/>
    </source>
</evidence>
<dbReference type="KEGG" id="hsn:DV733_12855"/>
<accession>A0A4D6HDJ8</accession>
<proteinExistence type="predicted"/>
<dbReference type="Proteomes" id="UP000296706">
    <property type="component" value="Chromosome"/>
</dbReference>
<evidence type="ECO:0000313" key="2">
    <source>
        <dbReference type="EMBL" id="QCC52059.1"/>
    </source>
</evidence>
<protein>
    <submittedName>
        <fullName evidence="2">XapX domain-containing protein</fullName>
    </submittedName>
</protein>
<keyword evidence="1" id="KW-1133">Transmembrane helix</keyword>
<dbReference type="GeneID" id="39848765"/>
<dbReference type="OrthoDB" id="305804at2157"/>
<name>A0A4D6HDJ8_9EURY</name>
<dbReference type="AlphaFoldDB" id="A0A4D6HDJ8"/>
<organism evidence="2 3">
    <name type="scientific">Halapricum salinum</name>
    <dbReference type="NCBI Taxonomy" id="1457250"/>
    <lineage>
        <taxon>Archaea</taxon>
        <taxon>Methanobacteriati</taxon>
        <taxon>Methanobacteriota</taxon>
        <taxon>Stenosarchaea group</taxon>
        <taxon>Halobacteria</taxon>
        <taxon>Halobacteriales</taxon>
        <taxon>Haloarculaceae</taxon>
        <taxon>Halapricum</taxon>
    </lineage>
</organism>
<dbReference type="RefSeq" id="WP_049992388.1">
    <property type="nucleotide sequence ID" value="NZ_CP031310.1"/>
</dbReference>
<keyword evidence="3" id="KW-1185">Reference proteome</keyword>
<keyword evidence="1" id="KW-0472">Membrane</keyword>
<evidence type="ECO:0000256" key="1">
    <source>
        <dbReference type="SAM" id="Phobius"/>
    </source>
</evidence>
<dbReference type="InterPro" id="IPR020017">
    <property type="entry name" value="XapX_domain"/>
</dbReference>
<keyword evidence="1" id="KW-0812">Transmembrane</keyword>
<sequence>MTIAVTVLALLTGIAAGALFRLFQVPIPAPPNLAGVLGIVGLFLGYRLVEHLDVGIDLLGVLGIK</sequence>
<dbReference type="STRING" id="1457250.GCA_000755225_01428"/>
<feature type="transmembrane region" description="Helical" evidence="1">
    <location>
        <begin position="33"/>
        <end position="49"/>
    </location>
</feature>